<reference evidence="2" key="1">
    <citation type="submission" date="2022-10" db="EMBL/GenBank/DDBJ databases">
        <title>Tapping the CABI collections for fungal endophytes: first genome assemblies for Collariella, Neodidymelliopsis, Ascochyta clinopodiicola, Didymella pomorum, Didymosphaeria variabile, Neocosmospora piperis and Neocucurbitaria cava.</title>
        <authorList>
            <person name="Hill R."/>
        </authorList>
    </citation>
    <scope>NUCLEOTIDE SEQUENCE</scope>
    <source>
        <strain evidence="2">IMI 355082</strain>
    </source>
</reference>
<sequence>MAFPTAIVAIILNLISGYALTQSLTSISNIKKYEKNAEKAADWSNTAKTRLWDTRYTIGAGFVSCLTSLFSGIAYLLFVSSGDSIFVAPWRSVWPAILAIALRFGTARYMENFWATKASVPLLDQYNAAIKQSMEIIGLLDVIAVGWGIMALLKVFGL</sequence>
<name>A0A9W9CWW2_9PEZI</name>
<comment type="caution">
    <text evidence="2">The sequence shown here is derived from an EMBL/GenBank/DDBJ whole genome shotgun (WGS) entry which is preliminary data.</text>
</comment>
<organism evidence="2 3">
    <name type="scientific">Gnomoniopsis smithogilvyi</name>
    <dbReference type="NCBI Taxonomy" id="1191159"/>
    <lineage>
        <taxon>Eukaryota</taxon>
        <taxon>Fungi</taxon>
        <taxon>Dikarya</taxon>
        <taxon>Ascomycota</taxon>
        <taxon>Pezizomycotina</taxon>
        <taxon>Sordariomycetes</taxon>
        <taxon>Sordariomycetidae</taxon>
        <taxon>Diaporthales</taxon>
        <taxon>Gnomoniaceae</taxon>
        <taxon>Gnomoniopsis</taxon>
    </lineage>
</organism>
<evidence type="ECO:0000256" key="1">
    <source>
        <dbReference type="SAM" id="Phobius"/>
    </source>
</evidence>
<keyword evidence="1" id="KW-1133">Transmembrane helix</keyword>
<evidence type="ECO:0000313" key="2">
    <source>
        <dbReference type="EMBL" id="KAJ4390187.1"/>
    </source>
</evidence>
<proteinExistence type="predicted"/>
<feature type="transmembrane region" description="Helical" evidence="1">
    <location>
        <begin position="84"/>
        <end position="104"/>
    </location>
</feature>
<keyword evidence="1" id="KW-0472">Membrane</keyword>
<keyword evidence="3" id="KW-1185">Reference proteome</keyword>
<feature type="transmembrane region" description="Helical" evidence="1">
    <location>
        <begin position="56"/>
        <end position="78"/>
    </location>
</feature>
<keyword evidence="1" id="KW-0812">Transmembrane</keyword>
<gene>
    <name evidence="2" type="ORF">N0V93_007661</name>
</gene>
<dbReference type="Proteomes" id="UP001140453">
    <property type="component" value="Unassembled WGS sequence"/>
</dbReference>
<dbReference type="EMBL" id="JAPEVB010000004">
    <property type="protein sequence ID" value="KAJ4390187.1"/>
    <property type="molecule type" value="Genomic_DNA"/>
</dbReference>
<dbReference type="OrthoDB" id="5405107at2759"/>
<dbReference type="AlphaFoldDB" id="A0A9W9CWW2"/>
<accession>A0A9W9CWW2</accession>
<feature type="transmembrane region" description="Helical" evidence="1">
    <location>
        <begin position="136"/>
        <end position="156"/>
    </location>
</feature>
<protein>
    <submittedName>
        <fullName evidence="2">Uncharacterized protein</fullName>
    </submittedName>
</protein>
<evidence type="ECO:0000313" key="3">
    <source>
        <dbReference type="Proteomes" id="UP001140453"/>
    </source>
</evidence>
<feature type="transmembrane region" description="Helical" evidence="1">
    <location>
        <begin position="6"/>
        <end position="25"/>
    </location>
</feature>